<dbReference type="InterPro" id="IPR036396">
    <property type="entry name" value="Cyt_P450_sf"/>
</dbReference>
<dbReference type="AlphaFoldDB" id="A0A0W0UJW5"/>
<proteinExistence type="inferred from homology"/>
<comment type="caution">
    <text evidence="5">The sequence shown here is derived from an EMBL/GenBank/DDBJ whole genome shotgun (WGS) entry which is preliminary data.</text>
</comment>
<reference evidence="5 7" key="1">
    <citation type="submission" date="2015-11" db="EMBL/GenBank/DDBJ databases">
        <title>Genomic analysis of 38 Legionella species identifies large and diverse effector repertoires.</title>
        <authorList>
            <person name="Burstein D."/>
            <person name="Amaro F."/>
            <person name="Zusman T."/>
            <person name="Lifshitz Z."/>
            <person name="Cohen O."/>
            <person name="Gilbert J.A."/>
            <person name="Pupko T."/>
            <person name="Shuman H.A."/>
            <person name="Segal G."/>
        </authorList>
    </citation>
    <scope>NUCLEOTIDE SEQUENCE [LARGE SCALE GENOMIC DNA]</scope>
    <source>
        <strain evidence="5 7">JA-26-G1-E2</strain>
    </source>
</reference>
<evidence type="ECO:0000256" key="2">
    <source>
        <dbReference type="ARBA" id="ARBA00022723"/>
    </source>
</evidence>
<organism evidence="5 7">
    <name type="scientific">Legionella jamestowniensis</name>
    <dbReference type="NCBI Taxonomy" id="455"/>
    <lineage>
        <taxon>Bacteria</taxon>
        <taxon>Pseudomonadati</taxon>
        <taxon>Pseudomonadota</taxon>
        <taxon>Gammaproteobacteria</taxon>
        <taxon>Legionellales</taxon>
        <taxon>Legionellaceae</taxon>
        <taxon>Legionella</taxon>
    </lineage>
</organism>
<dbReference type="Gene3D" id="1.10.630.10">
    <property type="entry name" value="Cytochrome P450"/>
    <property type="match status" value="1"/>
</dbReference>
<keyword evidence="4" id="KW-0408">Iron</keyword>
<keyword evidence="8" id="KW-1185">Reference proteome</keyword>
<keyword evidence="3" id="KW-0560">Oxidoreductase</keyword>
<dbReference type="Proteomes" id="UP000054715">
    <property type="component" value="Unassembled WGS sequence"/>
</dbReference>
<evidence type="ECO:0000313" key="7">
    <source>
        <dbReference type="Proteomes" id="UP000054715"/>
    </source>
</evidence>
<comment type="similarity">
    <text evidence="1">Belongs to the cytochrome P450 family.</text>
</comment>
<accession>A0A0W0UJW5</accession>
<dbReference type="GO" id="GO:0004497">
    <property type="term" value="F:monooxygenase activity"/>
    <property type="evidence" value="ECO:0007669"/>
    <property type="project" value="InterPro"/>
</dbReference>
<name>A0A0W0UJW5_9GAMM</name>
<evidence type="ECO:0000256" key="1">
    <source>
        <dbReference type="ARBA" id="ARBA00010617"/>
    </source>
</evidence>
<dbReference type="EMBL" id="LYOZ01000035">
    <property type="protein sequence ID" value="OCH97513.1"/>
    <property type="molecule type" value="Genomic_DNA"/>
</dbReference>
<evidence type="ECO:0000256" key="4">
    <source>
        <dbReference type="ARBA" id="ARBA00023004"/>
    </source>
</evidence>
<dbReference type="PANTHER" id="PTHR24296">
    <property type="entry name" value="CYTOCHROME P450"/>
    <property type="match status" value="1"/>
</dbReference>
<evidence type="ECO:0000313" key="8">
    <source>
        <dbReference type="Proteomes" id="UP000093336"/>
    </source>
</evidence>
<dbReference type="RefSeq" id="WP_058450158.1">
    <property type="nucleotide sequence ID" value="NZ_CAAAJF010000017.1"/>
</dbReference>
<reference evidence="6 8" key="2">
    <citation type="submission" date="2016-05" db="EMBL/GenBank/DDBJ databases">
        <authorList>
            <person name="Prochazka B."/>
            <person name="Indra A."/>
            <person name="Hasenberger P."/>
            <person name="Blaschitz M."/>
            <person name="Wagner L."/>
            <person name="Wewalka G."/>
            <person name="Sorschag S."/>
            <person name="Schmid D."/>
            <person name="Ruppitsch W."/>
        </authorList>
    </citation>
    <scope>NUCLEOTIDE SEQUENCE [LARGE SCALE GENOMIC DNA]</scope>
    <source>
        <strain evidence="6 8">974010_12</strain>
    </source>
</reference>
<keyword evidence="2" id="KW-0479">Metal-binding</keyword>
<dbReference type="EMBL" id="LNYG01000013">
    <property type="protein sequence ID" value="KTD08101.1"/>
    <property type="molecule type" value="Genomic_DNA"/>
</dbReference>
<gene>
    <name evidence="6" type="ORF">A8135_14395</name>
    <name evidence="5" type="ORF">Ljam_2296</name>
</gene>
<evidence type="ECO:0000256" key="3">
    <source>
        <dbReference type="ARBA" id="ARBA00023002"/>
    </source>
</evidence>
<dbReference type="OrthoDB" id="5648044at2"/>
<dbReference type="GO" id="GO:0005506">
    <property type="term" value="F:iron ion binding"/>
    <property type="evidence" value="ECO:0007669"/>
    <property type="project" value="InterPro"/>
</dbReference>
<dbReference type="Pfam" id="PF00067">
    <property type="entry name" value="p450"/>
    <property type="match status" value="1"/>
</dbReference>
<sequence length="558" mass="63834">MPQSNTDNKVTIKTVRKGVLANLVNKGQELFTKITDYGNGVVNLYRLIINHNAAKDPNAFHKLLDEQYNKIPNDKLKVLTIPIFSPTKSQVCDRVVAIGNPVILQALRRIPRAETVSPSYFETHPDIPKISGGRAFGSVLEAIGMGILSADSEIHTPFIQEMISTLTIKSIDDNEEKFIDNEYKKRFIKVIKEETAQLISAIRDAAESKLGEICYLDFRFYALKIFLRGFYPNATWHDNWINELSQEIETISDMAFKCMVNPHADLNALRAEANKRLNTYIDRIMLEDQTFYLRENYVKSTDKESLRQIIVSLLFAGGDNIKKYLDHVFVEFGNDKIRERYLSRTPTAEELKLYITEVGRLYTTIYAQPGEALEDFIIEYKDEIIHIKAGDKLHYSTWIANRDTQEWGPFANEFKPEENQQQYTRLHPLATFGDGSRVCRGKSITLAIIEYLTANVLEEFRWKSYVDGQDNSHPTEFNFNNGVQGKPGFTFMAVKRPQLGRDSKNATSEMIDGTILPNWRITGNPEGRASKAGKFKQPLQIPDNLSIQQHEHPLNYNC</sequence>
<evidence type="ECO:0000313" key="5">
    <source>
        <dbReference type="EMBL" id="KTD08101.1"/>
    </source>
</evidence>
<evidence type="ECO:0000313" key="6">
    <source>
        <dbReference type="EMBL" id="OCH97513.1"/>
    </source>
</evidence>
<dbReference type="STRING" id="455.Ljam_2296"/>
<dbReference type="InterPro" id="IPR001128">
    <property type="entry name" value="Cyt_P450"/>
</dbReference>
<dbReference type="SUPFAM" id="SSF48264">
    <property type="entry name" value="Cytochrome P450"/>
    <property type="match status" value="1"/>
</dbReference>
<dbReference type="GO" id="GO:0020037">
    <property type="term" value="F:heme binding"/>
    <property type="evidence" value="ECO:0007669"/>
    <property type="project" value="InterPro"/>
</dbReference>
<dbReference type="PATRIC" id="fig|455.5.peg.2416"/>
<dbReference type="Proteomes" id="UP000093336">
    <property type="component" value="Unassembled WGS sequence"/>
</dbReference>
<dbReference type="GO" id="GO:0016705">
    <property type="term" value="F:oxidoreductase activity, acting on paired donors, with incorporation or reduction of molecular oxygen"/>
    <property type="evidence" value="ECO:0007669"/>
    <property type="project" value="InterPro"/>
</dbReference>
<protein>
    <submittedName>
        <fullName evidence="5">Cytochrome P450</fullName>
    </submittedName>
</protein>